<feature type="transmembrane region" description="Helical" evidence="8">
    <location>
        <begin position="120"/>
        <end position="138"/>
    </location>
</feature>
<protein>
    <recommendedName>
        <fullName evidence="9">Glycosyltransferase RgtA/B/C/D-like domain-containing protein</fullName>
    </recommendedName>
</protein>
<dbReference type="InterPro" id="IPR050297">
    <property type="entry name" value="LipidA_mod_glycosyltrf_83"/>
</dbReference>
<evidence type="ECO:0000256" key="6">
    <source>
        <dbReference type="ARBA" id="ARBA00022989"/>
    </source>
</evidence>
<evidence type="ECO:0000256" key="5">
    <source>
        <dbReference type="ARBA" id="ARBA00022692"/>
    </source>
</evidence>
<proteinExistence type="predicted"/>
<feature type="transmembrane region" description="Helical" evidence="8">
    <location>
        <begin position="200"/>
        <end position="225"/>
    </location>
</feature>
<dbReference type="GO" id="GO:0005886">
    <property type="term" value="C:plasma membrane"/>
    <property type="evidence" value="ECO:0007669"/>
    <property type="project" value="UniProtKB-SubCell"/>
</dbReference>
<evidence type="ECO:0000256" key="7">
    <source>
        <dbReference type="ARBA" id="ARBA00023136"/>
    </source>
</evidence>
<gene>
    <name evidence="10" type="ORF">ENR64_27075</name>
</gene>
<dbReference type="GO" id="GO:0010041">
    <property type="term" value="P:response to iron(III) ion"/>
    <property type="evidence" value="ECO:0007669"/>
    <property type="project" value="TreeGrafter"/>
</dbReference>
<dbReference type="PANTHER" id="PTHR33908">
    <property type="entry name" value="MANNOSYLTRANSFERASE YKCB-RELATED"/>
    <property type="match status" value="1"/>
</dbReference>
<reference evidence="10" key="1">
    <citation type="journal article" date="2020" name="mSystems">
        <title>Genome- and Community-Level Interaction Insights into Carbon Utilization and Element Cycling Functions of Hydrothermarchaeota in Hydrothermal Sediment.</title>
        <authorList>
            <person name="Zhou Z."/>
            <person name="Liu Y."/>
            <person name="Xu W."/>
            <person name="Pan J."/>
            <person name="Luo Z.H."/>
            <person name="Li M."/>
        </authorList>
    </citation>
    <scope>NUCLEOTIDE SEQUENCE [LARGE SCALE GENOMIC DNA]</scope>
    <source>
        <strain evidence="10">SpSt-418</strain>
    </source>
</reference>
<evidence type="ECO:0000313" key="10">
    <source>
        <dbReference type="EMBL" id="HFN01343.1"/>
    </source>
</evidence>
<feature type="domain" description="Glycosyltransferase RgtA/B/C/D-like" evidence="9">
    <location>
        <begin position="98"/>
        <end position="253"/>
    </location>
</feature>
<name>A0A7C3KKJ4_9CYAN</name>
<evidence type="ECO:0000256" key="1">
    <source>
        <dbReference type="ARBA" id="ARBA00004651"/>
    </source>
</evidence>
<evidence type="ECO:0000259" key="9">
    <source>
        <dbReference type="Pfam" id="PF13231"/>
    </source>
</evidence>
<evidence type="ECO:0000256" key="3">
    <source>
        <dbReference type="ARBA" id="ARBA00022676"/>
    </source>
</evidence>
<dbReference type="GO" id="GO:0016763">
    <property type="term" value="F:pentosyltransferase activity"/>
    <property type="evidence" value="ECO:0007669"/>
    <property type="project" value="TreeGrafter"/>
</dbReference>
<dbReference type="InterPro" id="IPR038731">
    <property type="entry name" value="RgtA/B/C-like"/>
</dbReference>
<dbReference type="PANTHER" id="PTHR33908:SF3">
    <property type="entry name" value="UNDECAPRENYL PHOSPHATE-ALPHA-4-AMINO-4-DEOXY-L-ARABINOSE ARABINOSYL TRANSFERASE"/>
    <property type="match status" value="1"/>
</dbReference>
<feature type="transmembrane region" description="Helical" evidence="8">
    <location>
        <begin position="237"/>
        <end position="259"/>
    </location>
</feature>
<keyword evidence="2" id="KW-1003">Cell membrane</keyword>
<keyword evidence="4" id="KW-0808">Transferase</keyword>
<keyword evidence="5 8" id="KW-0812">Transmembrane</keyword>
<feature type="transmembrane region" description="Helical" evidence="8">
    <location>
        <begin position="12"/>
        <end position="31"/>
    </location>
</feature>
<feature type="transmembrane region" description="Helical" evidence="8">
    <location>
        <begin position="404"/>
        <end position="423"/>
    </location>
</feature>
<sequence length="559" mass="62619">MKDLEKQWGRAFLLWIGLAIAIGILCRFITIDQKLYWHDETFTSLRISGFTEQEMVVDLRDRQQFPIGYVQKYQIASAERGLGGTLMGLAKEEPQITPLYYGVARLWADIFGSSVTAMRVFPALLSLLALPAMYWLCLELFQSRVTAVIGAALVASSPFHVLYAQESRSYSLWTVWILITSATLLRALRVKTARAWALYGLSLTAGLYTQLLTLLVAIAHAVYVLLRQKGKISKSLLHYSVAFTGAIAVLLPWFAIVLANRSQVNKVLMVGKQSWTPSPLNLIVGMVRQPSKLFFDINLHDQVPFFTQLLQRSMAIALLLLMGYAIWVLWRTAKPATWQFVLALVLSSSVGLFLQDVVLKGQGGGASLFPRYHFPMYLGLQLAVAYLLGYGLSHVHHFYRTQLWRVVLVLVLSLSLGCSIYTTQSKTWWIKGSKHLEALYPAAAIINRSPNPVLVTDSPSWDLTQISYLIDPKTPVVAMPACFACRLPPAQDFNPDIAALLNRYSDVFVFPAASQELRDRIQKSYSLEVVEVDSQPNLDSALYRVGGKQTEMEDKGIES</sequence>
<keyword evidence="7 8" id="KW-0472">Membrane</keyword>
<evidence type="ECO:0000256" key="2">
    <source>
        <dbReference type="ARBA" id="ARBA00022475"/>
    </source>
</evidence>
<dbReference type="Pfam" id="PF13231">
    <property type="entry name" value="PMT_2"/>
    <property type="match status" value="1"/>
</dbReference>
<feature type="transmembrane region" description="Helical" evidence="8">
    <location>
        <begin position="170"/>
        <end position="188"/>
    </location>
</feature>
<comment type="caution">
    <text evidence="10">The sequence shown here is derived from an EMBL/GenBank/DDBJ whole genome shotgun (WGS) entry which is preliminary data.</text>
</comment>
<keyword evidence="6 8" id="KW-1133">Transmembrane helix</keyword>
<feature type="transmembrane region" description="Helical" evidence="8">
    <location>
        <begin position="374"/>
        <end position="392"/>
    </location>
</feature>
<dbReference type="AlphaFoldDB" id="A0A7C3KKJ4"/>
<feature type="transmembrane region" description="Helical" evidence="8">
    <location>
        <begin position="336"/>
        <end position="354"/>
    </location>
</feature>
<comment type="subcellular location">
    <subcellularLocation>
        <location evidence="1">Cell membrane</location>
        <topology evidence="1">Multi-pass membrane protein</topology>
    </subcellularLocation>
</comment>
<evidence type="ECO:0000256" key="4">
    <source>
        <dbReference type="ARBA" id="ARBA00022679"/>
    </source>
</evidence>
<keyword evidence="3" id="KW-0328">Glycosyltransferase</keyword>
<feature type="transmembrane region" description="Helical" evidence="8">
    <location>
        <begin position="309"/>
        <end position="330"/>
    </location>
</feature>
<dbReference type="EMBL" id="DSRU01000399">
    <property type="protein sequence ID" value="HFN01343.1"/>
    <property type="molecule type" value="Genomic_DNA"/>
</dbReference>
<accession>A0A7C3KKJ4</accession>
<dbReference type="GO" id="GO:0009103">
    <property type="term" value="P:lipopolysaccharide biosynthetic process"/>
    <property type="evidence" value="ECO:0007669"/>
    <property type="project" value="UniProtKB-ARBA"/>
</dbReference>
<evidence type="ECO:0000256" key="8">
    <source>
        <dbReference type="SAM" id="Phobius"/>
    </source>
</evidence>
<organism evidence="10">
    <name type="scientific">Oscillatoriales cyanobacterium SpSt-418</name>
    <dbReference type="NCBI Taxonomy" id="2282169"/>
    <lineage>
        <taxon>Bacteria</taxon>
        <taxon>Bacillati</taxon>
        <taxon>Cyanobacteriota</taxon>
        <taxon>Cyanophyceae</taxon>
        <taxon>Oscillatoriophycideae</taxon>
        <taxon>Oscillatoriales</taxon>
    </lineage>
</organism>